<protein>
    <submittedName>
        <fullName evidence="1">CLUMA_CG003918, isoform A</fullName>
    </submittedName>
</protein>
<dbReference type="AlphaFoldDB" id="A0A1J1HS42"/>
<name>A0A1J1HS42_9DIPT</name>
<keyword evidence="2" id="KW-1185">Reference proteome</keyword>
<gene>
    <name evidence="1" type="ORF">CLUMA_CG003918</name>
</gene>
<evidence type="ECO:0000313" key="2">
    <source>
        <dbReference type="Proteomes" id="UP000183832"/>
    </source>
</evidence>
<dbReference type="EMBL" id="CVRI01000017">
    <property type="protein sequence ID" value="CRK90204.1"/>
    <property type="molecule type" value="Genomic_DNA"/>
</dbReference>
<reference evidence="1 2" key="1">
    <citation type="submission" date="2015-04" db="EMBL/GenBank/DDBJ databases">
        <authorList>
            <person name="Syromyatnikov M.Y."/>
            <person name="Popov V.N."/>
        </authorList>
    </citation>
    <scope>NUCLEOTIDE SEQUENCE [LARGE SCALE GENOMIC DNA]</scope>
</reference>
<evidence type="ECO:0000313" key="1">
    <source>
        <dbReference type="EMBL" id="CRK90204.1"/>
    </source>
</evidence>
<dbReference type="Proteomes" id="UP000183832">
    <property type="component" value="Unassembled WGS sequence"/>
</dbReference>
<accession>A0A1J1HS42</accession>
<organism evidence="1 2">
    <name type="scientific">Clunio marinus</name>
    <dbReference type="NCBI Taxonomy" id="568069"/>
    <lineage>
        <taxon>Eukaryota</taxon>
        <taxon>Metazoa</taxon>
        <taxon>Ecdysozoa</taxon>
        <taxon>Arthropoda</taxon>
        <taxon>Hexapoda</taxon>
        <taxon>Insecta</taxon>
        <taxon>Pterygota</taxon>
        <taxon>Neoptera</taxon>
        <taxon>Endopterygota</taxon>
        <taxon>Diptera</taxon>
        <taxon>Nematocera</taxon>
        <taxon>Chironomoidea</taxon>
        <taxon>Chironomidae</taxon>
        <taxon>Clunio</taxon>
    </lineage>
</organism>
<sequence length="103" mass="11778">MSQGKMKILQSIRKSNGIKFVKLFLIRKVLTASVYLLFDLLSFGTRFNQESDINIFNHYIATLMFESNFARLCVSNSCGDNLSNIAKVYASVKIWFLISIREG</sequence>
<proteinExistence type="predicted"/>